<name>A0A9D4ZLL1_ADICA</name>
<evidence type="ECO:0000256" key="1">
    <source>
        <dbReference type="SAM" id="MobiDB-lite"/>
    </source>
</evidence>
<dbReference type="EMBL" id="JABFUD020000005">
    <property type="protein sequence ID" value="KAI5079974.1"/>
    <property type="molecule type" value="Genomic_DNA"/>
</dbReference>
<feature type="region of interest" description="Disordered" evidence="1">
    <location>
        <begin position="1"/>
        <end position="34"/>
    </location>
</feature>
<gene>
    <name evidence="2" type="ORF">GOP47_0005453</name>
</gene>
<keyword evidence="3" id="KW-1185">Reference proteome</keyword>
<accession>A0A9D4ZLL1</accession>
<comment type="caution">
    <text evidence="2">The sequence shown here is derived from an EMBL/GenBank/DDBJ whole genome shotgun (WGS) entry which is preliminary data.</text>
</comment>
<organism evidence="2 3">
    <name type="scientific">Adiantum capillus-veneris</name>
    <name type="common">Maidenhair fern</name>
    <dbReference type="NCBI Taxonomy" id="13818"/>
    <lineage>
        <taxon>Eukaryota</taxon>
        <taxon>Viridiplantae</taxon>
        <taxon>Streptophyta</taxon>
        <taxon>Embryophyta</taxon>
        <taxon>Tracheophyta</taxon>
        <taxon>Polypodiopsida</taxon>
        <taxon>Polypodiidae</taxon>
        <taxon>Polypodiales</taxon>
        <taxon>Pteridineae</taxon>
        <taxon>Pteridaceae</taxon>
        <taxon>Vittarioideae</taxon>
        <taxon>Adiantum</taxon>
    </lineage>
</organism>
<sequence>MQLRSGRQFGTILGSKAASRVPTQGSSSPSLGNLDNIVEDSCDYQLETISRTLSRVSMDHEESQDMHPQASTFTRPISLNPFETHDDEGLALNTKLQFVYTNAQGAEIFKDPLQHYVVKIANIVSDLDRAPWDNDQGSMYMGRDGARYEITTYPEIVGRMGEFHPSGTLT</sequence>
<evidence type="ECO:0000313" key="3">
    <source>
        <dbReference type="Proteomes" id="UP000886520"/>
    </source>
</evidence>
<feature type="compositionally biased region" description="Polar residues" evidence="1">
    <location>
        <begin position="21"/>
        <end position="33"/>
    </location>
</feature>
<reference evidence="2 3" key="1">
    <citation type="submission" date="2021-01" db="EMBL/GenBank/DDBJ databases">
        <title>Adiantum capillus-veneris genome.</title>
        <authorList>
            <person name="Fang Y."/>
            <person name="Liao Q."/>
        </authorList>
    </citation>
    <scope>NUCLEOTIDE SEQUENCE [LARGE SCALE GENOMIC DNA]</scope>
    <source>
        <strain evidence="2">H3</strain>
        <tissue evidence="2">Leaf</tissue>
    </source>
</reference>
<protein>
    <submittedName>
        <fullName evidence="2">Uncharacterized protein</fullName>
    </submittedName>
</protein>
<dbReference type="Proteomes" id="UP000886520">
    <property type="component" value="Chromosome 5"/>
</dbReference>
<evidence type="ECO:0000313" key="2">
    <source>
        <dbReference type="EMBL" id="KAI5079974.1"/>
    </source>
</evidence>
<proteinExistence type="predicted"/>
<dbReference type="OrthoDB" id="1999821at2759"/>
<dbReference type="AlphaFoldDB" id="A0A9D4ZLL1"/>